<keyword evidence="1" id="KW-0732">Signal</keyword>
<name>A0A4U5TVB8_9FLAO</name>
<protein>
    <submittedName>
        <fullName evidence="2">Uncharacterized protein</fullName>
    </submittedName>
</protein>
<dbReference type="EMBL" id="SWMU01000001">
    <property type="protein sequence ID" value="TKS57534.1"/>
    <property type="molecule type" value="Genomic_DNA"/>
</dbReference>
<comment type="caution">
    <text evidence="2">The sequence shown here is derived from an EMBL/GenBank/DDBJ whole genome shotgun (WGS) entry which is preliminary data.</text>
</comment>
<evidence type="ECO:0000313" key="3">
    <source>
        <dbReference type="Proteomes" id="UP000306552"/>
    </source>
</evidence>
<dbReference type="OrthoDB" id="9810596at2"/>
<dbReference type="RefSeq" id="WP_138931235.1">
    <property type="nucleotide sequence ID" value="NZ_SWMU01000001.1"/>
</dbReference>
<evidence type="ECO:0000256" key="1">
    <source>
        <dbReference type="SAM" id="SignalP"/>
    </source>
</evidence>
<proteinExistence type="predicted"/>
<dbReference type="AlphaFoldDB" id="A0A4U5TVB8"/>
<dbReference type="SMART" id="SM00028">
    <property type="entry name" value="TPR"/>
    <property type="match status" value="3"/>
</dbReference>
<evidence type="ECO:0000313" key="2">
    <source>
        <dbReference type="EMBL" id="TKS57534.1"/>
    </source>
</evidence>
<accession>A0A4U5TVB8</accession>
<gene>
    <name evidence="2" type="ORF">FCN74_03720</name>
</gene>
<sequence length="378" mass="44767">MKKICLAILLLSFHGHHAQTLDDYVQLGQYAKAIEGYSKLENPSTTDKLVLAKAYCAKGMYADCKETYQNALKSTKADAFLTSRFQYAKLLKTQKQYKTADSIYTNLLDIMPNHPEILYQKGKIADALKQMAYHQFYLDALSYDPKHIKAAHEATRYFMAVDNLKLAKKISQKTLELVPNTPKLINLRAQIFYREDNWQMAIKYIDKLETLKSDLPKFIYDIKGNSYLKLNEPKKALIAFQNAFIKDNQDLQLCLKLSEIHLYLKEPKKAIPYLLIYEKLRDTSMWRFNFLMGKYHMQNQDYKIAFYQFQKSYDENWHHEDSQYYRALAADYAFEDKSKVLDYYMNYIETYEDEKDAKYLNAALRRETEIRRELFMKK</sequence>
<reference evidence="2 3" key="1">
    <citation type="submission" date="2019-04" db="EMBL/GenBank/DDBJ databases">
        <title>Psychroflexus halotolerans sp. nov., isolated from a marine solar saltern.</title>
        <authorList>
            <person name="Feng X."/>
        </authorList>
    </citation>
    <scope>NUCLEOTIDE SEQUENCE [LARGE SCALE GENOMIC DNA]</scope>
    <source>
        <strain evidence="2 3">WDS2C27</strain>
    </source>
</reference>
<keyword evidence="3" id="KW-1185">Reference proteome</keyword>
<feature type="signal peptide" evidence="1">
    <location>
        <begin position="1"/>
        <end position="18"/>
    </location>
</feature>
<dbReference type="Proteomes" id="UP000306552">
    <property type="component" value="Unassembled WGS sequence"/>
</dbReference>
<dbReference type="SUPFAM" id="SSF48452">
    <property type="entry name" value="TPR-like"/>
    <property type="match status" value="1"/>
</dbReference>
<dbReference type="InterPro" id="IPR019734">
    <property type="entry name" value="TPR_rpt"/>
</dbReference>
<dbReference type="Gene3D" id="1.25.40.10">
    <property type="entry name" value="Tetratricopeptide repeat domain"/>
    <property type="match status" value="2"/>
</dbReference>
<dbReference type="InterPro" id="IPR011990">
    <property type="entry name" value="TPR-like_helical_dom_sf"/>
</dbReference>
<organism evidence="2 3">
    <name type="scientific">Mesohalobacter halotolerans</name>
    <dbReference type="NCBI Taxonomy" id="1883405"/>
    <lineage>
        <taxon>Bacteria</taxon>
        <taxon>Pseudomonadati</taxon>
        <taxon>Bacteroidota</taxon>
        <taxon>Flavobacteriia</taxon>
        <taxon>Flavobacteriales</taxon>
        <taxon>Flavobacteriaceae</taxon>
        <taxon>Mesohalobacter</taxon>
    </lineage>
</organism>
<feature type="chain" id="PRO_5020442260" evidence="1">
    <location>
        <begin position="19"/>
        <end position="378"/>
    </location>
</feature>